<evidence type="ECO:0000313" key="3">
    <source>
        <dbReference type="Proteomes" id="UP000581688"/>
    </source>
</evidence>
<feature type="domain" description="Serine aminopeptidase S33" evidence="1">
    <location>
        <begin position="29"/>
        <end position="294"/>
    </location>
</feature>
<dbReference type="EMBL" id="JACHGH010000001">
    <property type="protein sequence ID" value="MBB6451731.1"/>
    <property type="molecule type" value="Genomic_DNA"/>
</dbReference>
<name>A0A841PY17_9BACI</name>
<dbReference type="Pfam" id="PF12146">
    <property type="entry name" value="Hydrolase_4"/>
    <property type="match status" value="1"/>
</dbReference>
<dbReference type="InterPro" id="IPR051044">
    <property type="entry name" value="MAG_DAG_Lipase"/>
</dbReference>
<dbReference type="GO" id="GO:0016787">
    <property type="term" value="F:hydrolase activity"/>
    <property type="evidence" value="ECO:0007669"/>
    <property type="project" value="UniProtKB-KW"/>
</dbReference>
<dbReference type="InterPro" id="IPR022742">
    <property type="entry name" value="Hydrolase_4"/>
</dbReference>
<dbReference type="InterPro" id="IPR029058">
    <property type="entry name" value="AB_hydrolase_fold"/>
</dbReference>
<gene>
    <name evidence="2" type="ORF">HNQ94_000152</name>
</gene>
<dbReference type="Gene3D" id="3.40.50.1820">
    <property type="entry name" value="alpha/beta hydrolase"/>
    <property type="match status" value="1"/>
</dbReference>
<keyword evidence="3" id="KW-1185">Reference proteome</keyword>
<dbReference type="Proteomes" id="UP000581688">
    <property type="component" value="Unassembled WGS sequence"/>
</dbReference>
<proteinExistence type="predicted"/>
<dbReference type="SUPFAM" id="SSF53474">
    <property type="entry name" value="alpha/beta-Hydrolases"/>
    <property type="match status" value="1"/>
</dbReference>
<sequence length="312" mass="35233">MVKEITFSYTVDDGDKIFARKWIEEDLETPKAIVQIAHGMAEHIKRYDDFAEELVANQLFVFGNDHRGHGMTGQTNNNLGFLAEKDGFETVVTDMYALTKQIKEQYPNVPIILFGHSMGSFLSRRYIQMHGEELDGVILSGTNGDPGFAVKLGKMIAKREVKKIGAITASPTLNKLTIGSYNKRFQPARTDADWLTRDQNEVDKYIDDPLCGRIMSAQFYYDLLDGIETINKKANVASIPKHLPVFFIAGDQDPVGQFGKGVTKTYQAFKSAGIKDVTCKLYPGARHEILNETNRKEVYEDVLNWLDEHIKK</sequence>
<organism evidence="2 3">
    <name type="scientific">Salirhabdus euzebyi</name>
    <dbReference type="NCBI Taxonomy" id="394506"/>
    <lineage>
        <taxon>Bacteria</taxon>
        <taxon>Bacillati</taxon>
        <taxon>Bacillota</taxon>
        <taxon>Bacilli</taxon>
        <taxon>Bacillales</taxon>
        <taxon>Bacillaceae</taxon>
        <taxon>Salirhabdus</taxon>
    </lineage>
</organism>
<evidence type="ECO:0000259" key="1">
    <source>
        <dbReference type="Pfam" id="PF12146"/>
    </source>
</evidence>
<dbReference type="PANTHER" id="PTHR11614">
    <property type="entry name" value="PHOSPHOLIPASE-RELATED"/>
    <property type="match status" value="1"/>
</dbReference>
<dbReference type="RefSeq" id="WP_174496348.1">
    <property type="nucleotide sequence ID" value="NZ_CADDWK010000007.1"/>
</dbReference>
<accession>A0A841PY17</accession>
<evidence type="ECO:0000313" key="2">
    <source>
        <dbReference type="EMBL" id="MBB6451731.1"/>
    </source>
</evidence>
<keyword evidence="2" id="KW-0378">Hydrolase</keyword>
<dbReference type="AlphaFoldDB" id="A0A841PY17"/>
<reference evidence="2 3" key="1">
    <citation type="submission" date="2020-08" db="EMBL/GenBank/DDBJ databases">
        <title>Genomic Encyclopedia of Type Strains, Phase IV (KMG-IV): sequencing the most valuable type-strain genomes for metagenomic binning, comparative biology and taxonomic classification.</title>
        <authorList>
            <person name="Goeker M."/>
        </authorList>
    </citation>
    <scope>NUCLEOTIDE SEQUENCE [LARGE SCALE GENOMIC DNA]</scope>
    <source>
        <strain evidence="2 3">DSM 19612</strain>
    </source>
</reference>
<protein>
    <submittedName>
        <fullName evidence="2">Alpha-beta hydrolase superfamily lysophospholipase</fullName>
    </submittedName>
</protein>
<comment type="caution">
    <text evidence="2">The sequence shown here is derived from an EMBL/GenBank/DDBJ whole genome shotgun (WGS) entry which is preliminary data.</text>
</comment>